<protein>
    <submittedName>
        <fullName evidence="3">von Willebrand factor, type A</fullName>
    </submittedName>
</protein>
<evidence type="ECO:0000256" key="1">
    <source>
        <dbReference type="SAM" id="MobiDB-lite"/>
    </source>
</evidence>
<dbReference type="AlphaFoldDB" id="Q020F2"/>
<gene>
    <name evidence="3" type="ordered locus">Acid_3730</name>
</gene>
<dbReference type="Gene3D" id="3.40.50.410">
    <property type="entry name" value="von Willebrand factor, type A domain"/>
    <property type="match status" value="1"/>
</dbReference>
<dbReference type="CDD" id="cd00198">
    <property type="entry name" value="vWFA"/>
    <property type="match status" value="1"/>
</dbReference>
<evidence type="ECO:0000259" key="2">
    <source>
        <dbReference type="PROSITE" id="PS50234"/>
    </source>
</evidence>
<dbReference type="eggNOG" id="COG2304">
    <property type="taxonomic scope" value="Bacteria"/>
</dbReference>
<proteinExistence type="predicted"/>
<dbReference type="Pfam" id="PF13519">
    <property type="entry name" value="VWA_2"/>
    <property type="match status" value="1"/>
</dbReference>
<dbReference type="OrthoDB" id="112889at2"/>
<dbReference type="HOGENOM" id="CLU_844406_0_0_0"/>
<dbReference type="PROSITE" id="PS50234">
    <property type="entry name" value="VWFA"/>
    <property type="match status" value="1"/>
</dbReference>
<feature type="domain" description="VWFA" evidence="2">
    <location>
        <begin position="112"/>
        <end position="282"/>
    </location>
</feature>
<dbReference type="InterPro" id="IPR036465">
    <property type="entry name" value="vWFA_dom_sf"/>
</dbReference>
<dbReference type="InterPro" id="IPR019546">
    <property type="entry name" value="TAT_signal_bac_arc"/>
</dbReference>
<dbReference type="InterPro" id="IPR002035">
    <property type="entry name" value="VWF_A"/>
</dbReference>
<reference evidence="3" key="1">
    <citation type="submission" date="2006-10" db="EMBL/GenBank/DDBJ databases">
        <title>Complete sequence of Solibacter usitatus Ellin6076.</title>
        <authorList>
            <consortium name="US DOE Joint Genome Institute"/>
            <person name="Copeland A."/>
            <person name="Lucas S."/>
            <person name="Lapidus A."/>
            <person name="Barry K."/>
            <person name="Detter J.C."/>
            <person name="Glavina del Rio T."/>
            <person name="Hammon N."/>
            <person name="Israni S."/>
            <person name="Dalin E."/>
            <person name="Tice H."/>
            <person name="Pitluck S."/>
            <person name="Thompson L.S."/>
            <person name="Brettin T."/>
            <person name="Bruce D."/>
            <person name="Han C."/>
            <person name="Tapia R."/>
            <person name="Gilna P."/>
            <person name="Schmutz J."/>
            <person name="Larimer F."/>
            <person name="Land M."/>
            <person name="Hauser L."/>
            <person name="Kyrpides N."/>
            <person name="Mikhailova N."/>
            <person name="Janssen P.H."/>
            <person name="Kuske C.R."/>
            <person name="Richardson P."/>
        </authorList>
    </citation>
    <scope>NUCLEOTIDE SEQUENCE</scope>
    <source>
        <strain evidence="3">Ellin6076</strain>
    </source>
</reference>
<dbReference type="NCBIfam" id="TIGR01409">
    <property type="entry name" value="TAT_signal_seq"/>
    <property type="match status" value="1"/>
</dbReference>
<sequence precursor="true">MTISRRGFLGMSAAAGTLLHAQDGQRPIFRVKVDMVVLSFQVTDNKGHYVNGLKPTDFRIYEDGILQQISTFAEGAKAPLAVAEDGSTKPLIEGAKDALPGMERPDAFVGTNVFVLFDTSNFMYKGFVYAEDAIADFVRGLDRADSVAVYTFSRNLSRAASLTHDHGVAIAGLRKSVAGDDTALYNALLLALRDAAKVPGRKVVIVFSNGPDNASMVAPDDVRAVAEDEGIPIYVISTSEVNKDPISSGVFKRIATRTGGKAYWAKTWQKQVEAFENIREDLGNSYTVTYYPKSNPNEGFRKISIEPTNDPGKKWRITSRPGYRPSKQL</sequence>
<dbReference type="STRING" id="234267.Acid_3730"/>
<dbReference type="EMBL" id="CP000473">
    <property type="protein sequence ID" value="ABJ84701.1"/>
    <property type="molecule type" value="Genomic_DNA"/>
</dbReference>
<dbReference type="InterPro" id="IPR017802">
    <property type="entry name" value="VWFA-rel_acidobac-type"/>
</dbReference>
<feature type="region of interest" description="Disordered" evidence="1">
    <location>
        <begin position="301"/>
        <end position="329"/>
    </location>
</feature>
<dbReference type="SUPFAM" id="SSF53300">
    <property type="entry name" value="vWA-like"/>
    <property type="match status" value="1"/>
</dbReference>
<dbReference type="KEGG" id="sus:Acid_3730"/>
<accession>Q020F2</accession>
<dbReference type="NCBIfam" id="TIGR03436">
    <property type="entry name" value="acidobact_VWFA"/>
    <property type="match status" value="1"/>
</dbReference>
<evidence type="ECO:0000313" key="3">
    <source>
        <dbReference type="EMBL" id="ABJ84701.1"/>
    </source>
</evidence>
<dbReference type="SMART" id="SM00327">
    <property type="entry name" value="VWA"/>
    <property type="match status" value="1"/>
</dbReference>
<organism evidence="3">
    <name type="scientific">Solibacter usitatus (strain Ellin6076)</name>
    <dbReference type="NCBI Taxonomy" id="234267"/>
    <lineage>
        <taxon>Bacteria</taxon>
        <taxon>Pseudomonadati</taxon>
        <taxon>Acidobacteriota</taxon>
        <taxon>Terriglobia</taxon>
        <taxon>Bryobacterales</taxon>
        <taxon>Solibacteraceae</taxon>
        <taxon>Candidatus Solibacter</taxon>
    </lineage>
</organism>
<name>Q020F2_SOLUE</name>
<dbReference type="InParanoid" id="Q020F2"/>